<keyword evidence="5 8" id="KW-0812">Transmembrane</keyword>
<dbReference type="SUPFAM" id="SSF81345">
    <property type="entry name" value="ABC transporter involved in vitamin B12 uptake, BtuC"/>
    <property type="match status" value="1"/>
</dbReference>
<organism evidence="9 10">
    <name type="scientific">Streptomyces uncialis</name>
    <dbReference type="NCBI Taxonomy" id="1048205"/>
    <lineage>
        <taxon>Bacteria</taxon>
        <taxon>Bacillati</taxon>
        <taxon>Actinomycetota</taxon>
        <taxon>Actinomycetes</taxon>
        <taxon>Kitasatosporales</taxon>
        <taxon>Streptomycetaceae</taxon>
        <taxon>Streptomyces</taxon>
    </lineage>
</organism>
<dbReference type="GO" id="GO:0033214">
    <property type="term" value="P:siderophore-iron import into cell"/>
    <property type="evidence" value="ECO:0007669"/>
    <property type="project" value="TreeGrafter"/>
</dbReference>
<feature type="transmembrane region" description="Helical" evidence="8">
    <location>
        <begin position="158"/>
        <end position="179"/>
    </location>
</feature>
<proteinExistence type="inferred from homology"/>
<protein>
    <submittedName>
        <fullName evidence="9">Iron ABC transporter permease</fullName>
    </submittedName>
</protein>
<evidence type="ECO:0000256" key="5">
    <source>
        <dbReference type="ARBA" id="ARBA00022692"/>
    </source>
</evidence>
<feature type="transmembrane region" description="Helical" evidence="8">
    <location>
        <begin position="250"/>
        <end position="277"/>
    </location>
</feature>
<dbReference type="GO" id="GO:0022857">
    <property type="term" value="F:transmembrane transporter activity"/>
    <property type="evidence" value="ECO:0007669"/>
    <property type="project" value="InterPro"/>
</dbReference>
<dbReference type="PANTHER" id="PTHR30472">
    <property type="entry name" value="FERRIC ENTEROBACTIN TRANSPORT SYSTEM PERMEASE PROTEIN"/>
    <property type="match status" value="1"/>
</dbReference>
<feature type="transmembrane region" description="Helical" evidence="8">
    <location>
        <begin position="107"/>
        <end position="126"/>
    </location>
</feature>
<feature type="transmembrane region" description="Helical" evidence="8">
    <location>
        <begin position="21"/>
        <end position="41"/>
    </location>
</feature>
<evidence type="ECO:0000256" key="6">
    <source>
        <dbReference type="ARBA" id="ARBA00022989"/>
    </source>
</evidence>
<accession>A0A1Q4V8Z3</accession>
<reference evidence="9 10" key="1">
    <citation type="submission" date="2015-06" db="EMBL/GenBank/DDBJ databases">
        <title>Cloning and characterization of the uncialamcin biosynthetic gene cluster.</title>
        <authorList>
            <person name="Yan X."/>
            <person name="Huang T."/>
            <person name="Ge H."/>
            <person name="Shen B."/>
        </authorList>
    </citation>
    <scope>NUCLEOTIDE SEQUENCE [LARGE SCALE GENOMIC DNA]</scope>
    <source>
        <strain evidence="9 10">DCA2648</strain>
    </source>
</reference>
<dbReference type="InterPro" id="IPR037294">
    <property type="entry name" value="ABC_BtuC-like"/>
</dbReference>
<dbReference type="Proteomes" id="UP000186455">
    <property type="component" value="Unassembled WGS sequence"/>
</dbReference>
<evidence type="ECO:0000256" key="7">
    <source>
        <dbReference type="ARBA" id="ARBA00023136"/>
    </source>
</evidence>
<feature type="transmembrane region" description="Helical" evidence="8">
    <location>
        <begin position="132"/>
        <end position="151"/>
    </location>
</feature>
<dbReference type="InterPro" id="IPR000522">
    <property type="entry name" value="ABC_transptr_permease_BtuC"/>
</dbReference>
<keyword evidence="6 8" id="KW-1133">Transmembrane helix</keyword>
<dbReference type="FunFam" id="1.10.3470.10:FF:000001">
    <property type="entry name" value="Vitamin B12 ABC transporter permease BtuC"/>
    <property type="match status" value="1"/>
</dbReference>
<keyword evidence="4" id="KW-1003">Cell membrane</keyword>
<evidence type="ECO:0000256" key="4">
    <source>
        <dbReference type="ARBA" id="ARBA00022475"/>
    </source>
</evidence>
<keyword evidence="3" id="KW-0813">Transport</keyword>
<feature type="transmembrane region" description="Helical" evidence="8">
    <location>
        <begin position="289"/>
        <end position="309"/>
    </location>
</feature>
<evidence type="ECO:0000256" key="2">
    <source>
        <dbReference type="ARBA" id="ARBA00007935"/>
    </source>
</evidence>
<gene>
    <name evidence="9" type="ORF">AB852_15805</name>
</gene>
<dbReference type="EMBL" id="LFBV01000003">
    <property type="protein sequence ID" value="OKH94313.1"/>
    <property type="molecule type" value="Genomic_DNA"/>
</dbReference>
<dbReference type="NCBIfam" id="NF007759">
    <property type="entry name" value="PRK10440.1"/>
    <property type="match status" value="1"/>
</dbReference>
<evidence type="ECO:0000256" key="1">
    <source>
        <dbReference type="ARBA" id="ARBA00004651"/>
    </source>
</evidence>
<evidence type="ECO:0000256" key="3">
    <source>
        <dbReference type="ARBA" id="ARBA00022448"/>
    </source>
</evidence>
<evidence type="ECO:0000256" key="8">
    <source>
        <dbReference type="SAM" id="Phobius"/>
    </source>
</evidence>
<sequence length="344" mass="35464">MRVLRVPDTRGGRLSLRLDTRATAICLLLLAATAALGILTLGSGQYTVPPGDVIRALLGDATPKVHMVVVEWRLPRVLLAVLCGAALAVSGAIFQSLTRNPLGSPDVIGFNTGAYTGALAVIMLANGGYYQVAAGALAGGIATAALVYVLAYRQGVQGFRLIIVGIGISALLASLNTWMTIKADLETAMAAAVWGAGSLNGRSWEQLGPVALVLAVLLPVVLLLAGRMRMLEMGDDTARSLGLRTEPNRLALVVTGVALTALVTAAAGPISFIALAAPQLARRLVRSPGVSVLPSAAMGAALLVAADWVAQRAFAPTQLPVGVVTVSIGGAYLIWLLLGEARRQ</sequence>
<comment type="subcellular location">
    <subcellularLocation>
        <location evidence="1">Cell membrane</location>
        <topology evidence="1">Multi-pass membrane protein</topology>
    </subcellularLocation>
</comment>
<dbReference type="AlphaFoldDB" id="A0A1Q4V8Z3"/>
<comment type="similarity">
    <text evidence="2">Belongs to the binding-protein-dependent transport system permease family. FecCD subfamily.</text>
</comment>
<dbReference type="Pfam" id="PF01032">
    <property type="entry name" value="FecCD"/>
    <property type="match status" value="1"/>
</dbReference>
<keyword evidence="10" id="KW-1185">Reference proteome</keyword>
<dbReference type="GO" id="GO:0005886">
    <property type="term" value="C:plasma membrane"/>
    <property type="evidence" value="ECO:0007669"/>
    <property type="project" value="UniProtKB-SubCell"/>
</dbReference>
<feature type="transmembrane region" description="Helical" evidence="8">
    <location>
        <begin position="77"/>
        <end position="95"/>
    </location>
</feature>
<keyword evidence="7 8" id="KW-0472">Membrane</keyword>
<dbReference type="STRING" id="1048205.AB852_15805"/>
<feature type="transmembrane region" description="Helical" evidence="8">
    <location>
        <begin position="207"/>
        <end position="225"/>
    </location>
</feature>
<dbReference type="CDD" id="cd06550">
    <property type="entry name" value="TM_ABC_iron-siderophores_like"/>
    <property type="match status" value="1"/>
</dbReference>
<feature type="transmembrane region" description="Helical" evidence="8">
    <location>
        <begin position="321"/>
        <end position="338"/>
    </location>
</feature>
<comment type="caution">
    <text evidence="9">The sequence shown here is derived from an EMBL/GenBank/DDBJ whole genome shotgun (WGS) entry which is preliminary data.</text>
</comment>
<evidence type="ECO:0000313" key="9">
    <source>
        <dbReference type="EMBL" id="OKH94313.1"/>
    </source>
</evidence>
<dbReference type="Gene3D" id="1.10.3470.10">
    <property type="entry name" value="ABC transporter involved in vitamin B12 uptake, BtuC"/>
    <property type="match status" value="1"/>
</dbReference>
<name>A0A1Q4V8Z3_9ACTN</name>
<dbReference type="PANTHER" id="PTHR30472:SF24">
    <property type="entry name" value="FERRIC ENTEROBACTIN TRANSPORT SYSTEM PERMEASE PROTEIN FEPG"/>
    <property type="match status" value="1"/>
</dbReference>
<evidence type="ECO:0000313" key="10">
    <source>
        <dbReference type="Proteomes" id="UP000186455"/>
    </source>
</evidence>